<feature type="transmembrane region" description="Helical" evidence="1">
    <location>
        <begin position="21"/>
        <end position="41"/>
    </location>
</feature>
<organism evidence="2 3">
    <name type="scientific">Vibrio scophthalmi LMG 19158</name>
    <dbReference type="NCBI Taxonomy" id="870967"/>
    <lineage>
        <taxon>Bacteria</taxon>
        <taxon>Pseudomonadati</taxon>
        <taxon>Pseudomonadota</taxon>
        <taxon>Gammaproteobacteria</taxon>
        <taxon>Vibrionales</taxon>
        <taxon>Vibrionaceae</taxon>
        <taxon>Vibrio</taxon>
    </lineage>
</organism>
<evidence type="ECO:0008006" key="4">
    <source>
        <dbReference type="Google" id="ProtNLM"/>
    </source>
</evidence>
<evidence type="ECO:0000313" key="3">
    <source>
        <dbReference type="Proteomes" id="UP000004349"/>
    </source>
</evidence>
<keyword evidence="1" id="KW-0812">Transmembrane</keyword>
<keyword evidence="1" id="KW-0472">Membrane</keyword>
<name>F9RR31_9VIBR</name>
<dbReference type="EMBL" id="AFWE01000175">
    <property type="protein sequence ID" value="EGU33617.1"/>
    <property type="molecule type" value="Genomic_DNA"/>
</dbReference>
<sequence>MHFIVLVSFVLISLTSRQRGVAILLISSFLIFYFVSGQVFLDHLLDRFSLSSEAIFDNNRVKQVLNFISLISEKPEVIYTGYDNLFGNEKMLWHIYGDMGASPITPILQFGLMGLIVQFFLFAMLLRSFFKQVWVKNEIFVSLLMCLMLLQRPFYLGAGYSLMVVMIIYINFLSADSIKAHTRN</sequence>
<feature type="transmembrane region" description="Helical" evidence="1">
    <location>
        <begin position="107"/>
        <end position="126"/>
    </location>
</feature>
<dbReference type="Proteomes" id="UP000004349">
    <property type="component" value="Unassembled WGS sequence"/>
</dbReference>
<reference evidence="2 3" key="1">
    <citation type="journal article" date="2012" name="Int. J. Syst. Evol. Microbiol.">
        <title>Vibrio caribbeanicus sp. nov., isolated from the marine sponge Scleritoderma cyanea.</title>
        <authorList>
            <person name="Hoffmann M."/>
            <person name="Monday S.R."/>
            <person name="Allard M.W."/>
            <person name="Strain E.A."/>
            <person name="Whittaker P."/>
            <person name="Naum M."/>
            <person name="McCarthy P.J."/>
            <person name="Lopez J.V."/>
            <person name="Fischer M."/>
            <person name="Brown E.W."/>
        </authorList>
    </citation>
    <scope>NUCLEOTIDE SEQUENCE [LARGE SCALE GENOMIC DNA]</scope>
    <source>
        <strain evidence="2 3">LMG 19158</strain>
    </source>
</reference>
<comment type="caution">
    <text evidence="2">The sequence shown here is derived from an EMBL/GenBank/DDBJ whole genome shotgun (WGS) entry which is preliminary data.</text>
</comment>
<proteinExistence type="predicted"/>
<accession>F9RR31</accession>
<protein>
    <recommendedName>
        <fullName evidence="4">O-antigen polymerase</fullName>
    </recommendedName>
</protein>
<feature type="transmembrane region" description="Helical" evidence="1">
    <location>
        <begin position="157"/>
        <end position="175"/>
    </location>
</feature>
<evidence type="ECO:0000256" key="1">
    <source>
        <dbReference type="SAM" id="Phobius"/>
    </source>
</evidence>
<evidence type="ECO:0000313" key="2">
    <source>
        <dbReference type="EMBL" id="EGU33617.1"/>
    </source>
</evidence>
<dbReference type="AlphaFoldDB" id="F9RR31"/>
<feature type="transmembrane region" description="Helical" evidence="1">
    <location>
        <begin position="133"/>
        <end position="151"/>
    </location>
</feature>
<keyword evidence="1" id="KW-1133">Transmembrane helix</keyword>
<gene>
    <name evidence="2" type="ORF">VIS19158_09957</name>
</gene>